<evidence type="ECO:0000256" key="1">
    <source>
        <dbReference type="ARBA" id="ARBA00004434"/>
    </source>
</evidence>
<keyword evidence="11 12" id="KW-0694">RNA-binding</keyword>
<feature type="compositionally biased region" description="Polar residues" evidence="13">
    <location>
        <begin position="358"/>
        <end position="369"/>
    </location>
</feature>
<dbReference type="SUPFAM" id="SSF54928">
    <property type="entry name" value="RNA-binding domain, RBD"/>
    <property type="match status" value="1"/>
</dbReference>
<evidence type="ECO:0000256" key="2">
    <source>
        <dbReference type="ARBA" id="ARBA00010320"/>
    </source>
</evidence>
<accession>A0A1R1XAV4</accession>
<dbReference type="GO" id="GO:0006397">
    <property type="term" value="P:mRNA processing"/>
    <property type="evidence" value="ECO:0007669"/>
    <property type="project" value="UniProtKB-UniRule"/>
</dbReference>
<comment type="similarity">
    <text evidence="2 12">Belongs to the YME2 family.</text>
</comment>
<evidence type="ECO:0000256" key="9">
    <source>
        <dbReference type="ARBA" id="ARBA00023136"/>
    </source>
</evidence>
<dbReference type="Pfam" id="PF10443">
    <property type="entry name" value="RNA12"/>
    <property type="match status" value="1"/>
</dbReference>
<evidence type="ECO:0000256" key="4">
    <source>
        <dbReference type="ARBA" id="ARBA00022692"/>
    </source>
</evidence>
<feature type="domain" description="RRM" evidence="14">
    <location>
        <begin position="3"/>
        <end position="81"/>
    </location>
</feature>
<comment type="subcellular location">
    <subcellularLocation>
        <location evidence="1 12">Mitochondrion inner membrane</location>
        <topology evidence="1 12">Single-pass membrane protein</topology>
    </subcellularLocation>
</comment>
<keyword evidence="12" id="KW-0507">mRNA processing</keyword>
<keyword evidence="9" id="KW-0472">Membrane</keyword>
<organism evidence="15 16">
    <name type="scientific">Smittium culicis</name>
    <dbReference type="NCBI Taxonomy" id="133412"/>
    <lineage>
        <taxon>Eukaryota</taxon>
        <taxon>Fungi</taxon>
        <taxon>Fungi incertae sedis</taxon>
        <taxon>Zoopagomycota</taxon>
        <taxon>Kickxellomycotina</taxon>
        <taxon>Harpellomycetes</taxon>
        <taxon>Harpellales</taxon>
        <taxon>Legeriomycetaceae</taxon>
        <taxon>Smittium</taxon>
    </lineage>
</organism>
<evidence type="ECO:0000256" key="8">
    <source>
        <dbReference type="ARBA" id="ARBA00023128"/>
    </source>
</evidence>
<reference evidence="15 16" key="1">
    <citation type="submission" date="2017-01" db="EMBL/GenBank/DDBJ databases">
        <authorList>
            <person name="Mah S.A."/>
            <person name="Swanson W.J."/>
            <person name="Moy G.W."/>
            <person name="Vacquier V.D."/>
        </authorList>
    </citation>
    <scope>NUCLEOTIDE SEQUENCE [LARGE SCALE GENOMIC DNA]</scope>
    <source>
        <strain evidence="15 16">GSMNP</strain>
    </source>
</reference>
<dbReference type="GO" id="GO:0003723">
    <property type="term" value="F:RNA binding"/>
    <property type="evidence" value="ECO:0007669"/>
    <property type="project" value="UniProtKB-UniRule"/>
</dbReference>
<dbReference type="GO" id="GO:0005743">
    <property type="term" value="C:mitochondrial inner membrane"/>
    <property type="evidence" value="ECO:0007669"/>
    <property type="project" value="UniProtKB-SubCell"/>
</dbReference>
<dbReference type="Pfam" id="PF00076">
    <property type="entry name" value="RRM_1"/>
    <property type="match status" value="1"/>
</dbReference>
<keyword evidence="16" id="KW-1185">Reference proteome</keyword>
<keyword evidence="4" id="KW-0812">Transmembrane</keyword>
<protein>
    <recommendedName>
        <fullName evidence="3 12">Mitochondrial escape protein 2</fullName>
    </recommendedName>
</protein>
<dbReference type="InterPro" id="IPR039627">
    <property type="entry name" value="Yme2_C"/>
</dbReference>
<dbReference type="EMBL" id="LSSN01004299">
    <property type="protein sequence ID" value="OMJ11761.1"/>
    <property type="molecule type" value="Genomic_DNA"/>
</dbReference>
<keyword evidence="6" id="KW-0809">Transit peptide</keyword>
<evidence type="ECO:0000313" key="15">
    <source>
        <dbReference type="EMBL" id="OMJ11761.1"/>
    </source>
</evidence>
<evidence type="ECO:0000256" key="7">
    <source>
        <dbReference type="ARBA" id="ARBA00022989"/>
    </source>
</evidence>
<keyword evidence="7" id="KW-1133">Transmembrane helix</keyword>
<keyword evidence="5 12" id="KW-0999">Mitochondrion inner membrane</keyword>
<feature type="compositionally biased region" description="Low complexity" evidence="13">
    <location>
        <begin position="370"/>
        <end position="381"/>
    </location>
</feature>
<dbReference type="PROSITE" id="PS50102">
    <property type="entry name" value="RRM"/>
    <property type="match status" value="1"/>
</dbReference>
<feature type="region of interest" description="Disordered" evidence="13">
    <location>
        <begin position="358"/>
        <end position="407"/>
    </location>
</feature>
<name>A0A1R1XAV4_9FUNG</name>
<evidence type="ECO:0000313" key="16">
    <source>
        <dbReference type="Proteomes" id="UP000187283"/>
    </source>
</evidence>
<dbReference type="Gene3D" id="3.30.70.330">
    <property type="match status" value="1"/>
</dbReference>
<evidence type="ECO:0000256" key="3">
    <source>
        <dbReference type="ARBA" id="ARBA00020222"/>
    </source>
</evidence>
<keyword evidence="8 12" id="KW-0496">Mitochondrion</keyword>
<comment type="caution">
    <text evidence="15">The sequence shown here is derived from an EMBL/GenBank/DDBJ whole genome shotgun (WGS) entry which is preliminary data.</text>
</comment>
<dbReference type="PANTHER" id="PTHR32198">
    <property type="entry name" value="MITOCHONDRIAL ESCAPE PROTEIN 2"/>
    <property type="match status" value="1"/>
</dbReference>
<evidence type="ECO:0000259" key="14">
    <source>
        <dbReference type="PROSITE" id="PS50102"/>
    </source>
</evidence>
<dbReference type="AlphaFoldDB" id="A0A1R1XAV4"/>
<evidence type="ECO:0000256" key="11">
    <source>
        <dbReference type="PROSITE-ProRule" id="PRU00176"/>
    </source>
</evidence>
<dbReference type="InterPro" id="IPR035979">
    <property type="entry name" value="RBD_domain_sf"/>
</dbReference>
<dbReference type="InterPro" id="IPR012677">
    <property type="entry name" value="Nucleotide-bd_a/b_plait_sf"/>
</dbReference>
<sequence>MALIYFQNNLPTHKNQIKDIFDSFREYGRIYSIKCVPNPKKEEDHYFYVQYVFSKSASRAVNCLYGAEILSTRIYPKYERIIKKNVLLEWINSNAKLTVPIIVAAAIAFIFSIFEPIRQFNISNKIHNRYKELFDHFSSLIFEIIPISFFARLQKSLGLYPFGSNNNVKIWPVDGPQQTRLKHLLEDSPDSLILISGPPGIGKMDLVNEAVRNKKYVLEINSDKLAQSSNMTEELEILADMVGYKPYFAFSYQLVLLIDKLLSSTTGQKSGLSGTPSSRFNEILDSTANVIDSIRLKQLSKLEKNRLKNEKIDSESISLSSNNKLSLDPYEQLLSDHTPSNLVRDELSYASSLQENIVNSNSDNNKDQLSNNSNVESISENSTKENTSEQPINPSGNDSESANDNFFFAEPSKNNEKISSNKSITSLDSAIPSDKIPVIVISHFINRPSKFSDDLIKWAARLVTSGSAHVIFTSNNISVYRDLQQAIPLKALTILTLGDASLENSLFYVYNRLKKINHLDQNTSFEAFSETHRNYLTNLGGRLTDLDLYMQGLVRGKNPQG</sequence>
<proteinExistence type="inferred from homology"/>
<dbReference type="OrthoDB" id="5575765at2759"/>
<dbReference type="InterPro" id="IPR018850">
    <property type="entry name" value="Mt_escape_2_C"/>
</dbReference>
<dbReference type="PANTHER" id="PTHR32198:SF2">
    <property type="entry name" value="MITOCHONDRIAL ESCAPE PROTEIN 2"/>
    <property type="match status" value="1"/>
</dbReference>
<feature type="compositionally biased region" description="Polar residues" evidence="13">
    <location>
        <begin position="388"/>
        <end position="404"/>
    </location>
</feature>
<evidence type="ECO:0000256" key="13">
    <source>
        <dbReference type="SAM" id="MobiDB-lite"/>
    </source>
</evidence>
<comment type="function">
    <text evidence="10 12">Plays a role in maintaining the mitochondrial genome and in controlling the mtDNA escape. Involved in the regulation of mtDNA nucleotide structure and number. May have a dispensable role in early maturation of pre-rRNA.</text>
</comment>
<gene>
    <name evidence="15" type="ORF">AYI70_g9507</name>
</gene>
<dbReference type="InterPro" id="IPR000504">
    <property type="entry name" value="RRM_dom"/>
</dbReference>
<evidence type="ECO:0000256" key="6">
    <source>
        <dbReference type="ARBA" id="ARBA00022946"/>
    </source>
</evidence>
<evidence type="ECO:0000256" key="5">
    <source>
        <dbReference type="ARBA" id="ARBA00022792"/>
    </source>
</evidence>
<dbReference type="STRING" id="133412.A0A1R1XAV4"/>
<evidence type="ECO:0000256" key="12">
    <source>
        <dbReference type="RuleBase" id="RU367108"/>
    </source>
</evidence>
<dbReference type="Proteomes" id="UP000187283">
    <property type="component" value="Unassembled WGS sequence"/>
</dbReference>
<evidence type="ECO:0000256" key="10">
    <source>
        <dbReference type="ARBA" id="ARBA00025276"/>
    </source>
</evidence>